<accession>A0ABR3QYD1</accession>
<evidence type="ECO:0000313" key="2">
    <source>
        <dbReference type="EMBL" id="KAL1597166.1"/>
    </source>
</evidence>
<sequence length="672" mass="73390">MAPLKSHYKHKHSARAPPPSENISSDEESILTPDMPGHSRRDWHKQPASWKSAAVRCQFCGKQGVTFKDCCEPFLQSDAALQSDASKRPGAVHLKQGKFAKSLTSGQLNAARAAAVTKPSFFRPFPEFPKSESESEQADVDINNVEMGVKTRAPGFRNGIVDSSNNRDFTVAPTVVLSSVGLSKQVPKLSSDNAFSQTDHRVAQKDQDKSPSASHKAVPDRLPFEVALAERYREENMTQIRRQFGEMDIKFADEDSSNIVPSPTTNSTKAYKAAAVSDTFSSPEDWPGDLELCNDPFRRTVEKGFESNTNALPGSKFTDGAGPFSPHVLCPICDCMIVSEDIELHMKRKDHRKQLETRKIALGRQKTAWDDGDWATTGWGAPADPMQNSNQVGHASNSSNVASDHENISSSDNAAAVLQIMEETVRARGGRTHWGPSVPAKTEPIHHPTRKHTGPSFPPRTESSHKPTVAFASADSVQSKDDVSEEDFWPGFDSPSNASLDNELPQAPVRQDLVVTYWITVESGGQQMHVPIEPGQVVGSEKDIITSEMKNVWQWVQDKTLGDKVSLQDAFDLAQKMHGGATKTSGGDDEKRDTPTHFSNGEQTGGLAWGTEERSNNPITEVSSHAATKKEDCDSLGWSLGSLSKKKAGDVWGAGGDDWEWGVVKRLPVLGA</sequence>
<proteinExistence type="predicted"/>
<gene>
    <name evidence="2" type="ORF">SLS60_008748</name>
</gene>
<feature type="compositionally biased region" description="Basic and acidic residues" evidence="1">
    <location>
        <begin position="586"/>
        <end position="595"/>
    </location>
</feature>
<comment type="caution">
    <text evidence="2">The sequence shown here is derived from an EMBL/GenBank/DDBJ whole genome shotgun (WGS) entry which is preliminary data.</text>
</comment>
<feature type="region of interest" description="Disordered" evidence="1">
    <location>
        <begin position="191"/>
        <end position="219"/>
    </location>
</feature>
<feature type="region of interest" description="Disordered" evidence="1">
    <location>
        <begin position="578"/>
        <end position="631"/>
    </location>
</feature>
<evidence type="ECO:0000313" key="3">
    <source>
        <dbReference type="Proteomes" id="UP001521785"/>
    </source>
</evidence>
<feature type="compositionally biased region" description="Basic and acidic residues" evidence="1">
    <location>
        <begin position="198"/>
        <end position="209"/>
    </location>
</feature>
<reference evidence="2 3" key="1">
    <citation type="submission" date="2024-02" db="EMBL/GenBank/DDBJ databases">
        <title>De novo assembly and annotation of 12 fungi associated with fruit tree decline syndrome in Ontario, Canada.</title>
        <authorList>
            <person name="Sulman M."/>
            <person name="Ellouze W."/>
            <person name="Ilyukhin E."/>
        </authorList>
    </citation>
    <scope>NUCLEOTIDE SEQUENCE [LARGE SCALE GENOMIC DNA]</scope>
    <source>
        <strain evidence="2 3">M42-189</strain>
    </source>
</reference>
<feature type="compositionally biased region" description="Basic residues" evidence="1">
    <location>
        <begin position="1"/>
        <end position="14"/>
    </location>
</feature>
<feature type="compositionally biased region" description="Polar residues" evidence="1">
    <location>
        <begin position="616"/>
        <end position="626"/>
    </location>
</feature>
<feature type="region of interest" description="Disordered" evidence="1">
    <location>
        <begin position="1"/>
        <end position="47"/>
    </location>
</feature>
<protein>
    <recommendedName>
        <fullName evidence="4">C2H2-type domain-containing protein</fullName>
    </recommendedName>
</protein>
<dbReference type="EMBL" id="JAKJXO020000013">
    <property type="protein sequence ID" value="KAL1597166.1"/>
    <property type="molecule type" value="Genomic_DNA"/>
</dbReference>
<name>A0ABR3QYD1_9PLEO</name>
<keyword evidence="3" id="KW-1185">Reference proteome</keyword>
<evidence type="ECO:0000256" key="1">
    <source>
        <dbReference type="SAM" id="MobiDB-lite"/>
    </source>
</evidence>
<dbReference type="Proteomes" id="UP001521785">
    <property type="component" value="Unassembled WGS sequence"/>
</dbReference>
<organism evidence="2 3">
    <name type="scientific">Paraconiothyrium brasiliense</name>
    <dbReference type="NCBI Taxonomy" id="300254"/>
    <lineage>
        <taxon>Eukaryota</taxon>
        <taxon>Fungi</taxon>
        <taxon>Dikarya</taxon>
        <taxon>Ascomycota</taxon>
        <taxon>Pezizomycotina</taxon>
        <taxon>Dothideomycetes</taxon>
        <taxon>Pleosporomycetidae</taxon>
        <taxon>Pleosporales</taxon>
        <taxon>Massarineae</taxon>
        <taxon>Didymosphaeriaceae</taxon>
        <taxon>Paraconiothyrium</taxon>
    </lineage>
</organism>
<feature type="region of interest" description="Disordered" evidence="1">
    <location>
        <begin position="430"/>
        <end position="503"/>
    </location>
</feature>
<evidence type="ECO:0008006" key="4">
    <source>
        <dbReference type="Google" id="ProtNLM"/>
    </source>
</evidence>